<gene>
    <name evidence="2" type="ORF">BT96DRAFT_1021880</name>
</gene>
<proteinExistence type="predicted"/>
<feature type="compositionally biased region" description="Basic and acidic residues" evidence="1">
    <location>
        <begin position="325"/>
        <end position="343"/>
    </location>
</feature>
<evidence type="ECO:0000256" key="1">
    <source>
        <dbReference type="SAM" id="MobiDB-lite"/>
    </source>
</evidence>
<evidence type="ECO:0000313" key="3">
    <source>
        <dbReference type="Proteomes" id="UP000799118"/>
    </source>
</evidence>
<evidence type="ECO:0000313" key="2">
    <source>
        <dbReference type="EMBL" id="KAE9395525.1"/>
    </source>
</evidence>
<dbReference type="OrthoDB" id="3216537at2759"/>
<accession>A0A6A4HEM5</accession>
<dbReference type="AlphaFoldDB" id="A0A6A4HEM5"/>
<feature type="region of interest" description="Disordered" evidence="1">
    <location>
        <begin position="316"/>
        <end position="399"/>
    </location>
</feature>
<feature type="compositionally biased region" description="Basic and acidic residues" evidence="1">
    <location>
        <begin position="378"/>
        <end position="390"/>
    </location>
</feature>
<keyword evidence="3" id="KW-1185">Reference proteome</keyword>
<organism evidence="2 3">
    <name type="scientific">Gymnopus androsaceus JB14</name>
    <dbReference type="NCBI Taxonomy" id="1447944"/>
    <lineage>
        <taxon>Eukaryota</taxon>
        <taxon>Fungi</taxon>
        <taxon>Dikarya</taxon>
        <taxon>Basidiomycota</taxon>
        <taxon>Agaricomycotina</taxon>
        <taxon>Agaricomycetes</taxon>
        <taxon>Agaricomycetidae</taxon>
        <taxon>Agaricales</taxon>
        <taxon>Marasmiineae</taxon>
        <taxon>Omphalotaceae</taxon>
        <taxon>Gymnopus</taxon>
    </lineage>
</organism>
<name>A0A6A4HEM5_9AGAR</name>
<reference evidence="2" key="1">
    <citation type="journal article" date="2019" name="Environ. Microbiol.">
        <title>Fungal ecological strategies reflected in gene transcription - a case study of two litter decomposers.</title>
        <authorList>
            <person name="Barbi F."/>
            <person name="Kohler A."/>
            <person name="Barry K."/>
            <person name="Baskaran P."/>
            <person name="Daum C."/>
            <person name="Fauchery L."/>
            <person name="Ihrmark K."/>
            <person name="Kuo A."/>
            <person name="LaButti K."/>
            <person name="Lipzen A."/>
            <person name="Morin E."/>
            <person name="Grigoriev I.V."/>
            <person name="Henrissat B."/>
            <person name="Lindahl B."/>
            <person name="Martin F."/>
        </authorList>
    </citation>
    <scope>NUCLEOTIDE SEQUENCE</scope>
    <source>
        <strain evidence="2">JB14</strain>
    </source>
</reference>
<protein>
    <submittedName>
        <fullName evidence="2">Uncharacterized protein</fullName>
    </submittedName>
</protein>
<dbReference type="Proteomes" id="UP000799118">
    <property type="component" value="Unassembled WGS sequence"/>
</dbReference>
<feature type="compositionally biased region" description="Low complexity" evidence="1">
    <location>
        <begin position="359"/>
        <end position="373"/>
    </location>
</feature>
<feature type="region of interest" description="Disordered" evidence="1">
    <location>
        <begin position="421"/>
        <end position="442"/>
    </location>
</feature>
<dbReference type="EMBL" id="ML769529">
    <property type="protein sequence ID" value="KAE9395525.1"/>
    <property type="molecule type" value="Genomic_DNA"/>
</dbReference>
<sequence length="453" mass="50714">MSKVVNGRVITVPACNIPKLHTLEPPAILPGYVTQAGSRYQRSSASIAEDMLSIDDGDFLTRRLTLALEKGHLINAVPNDKAMATRVAESLVDVGIVPMALYNSEGFHLEHASNLICIADGLHPLFDTYGVFAYLPSDASMDALLEIVKSRNEALQHTIDTFDPWTSRRSRYLMESIDLDLSTFTYEIAILLPDYFLPFKQELLIRDPTTQDVDLTMPNTSYIRTRVIDKELRIIPTHPDTEPVIHPPFSHSTKRSDLDRVNPFFLCINASDKYGRHCLKYGSGTMSPRVDALFQKAALIVNLVYAVFEPAPNSFGARRKAQVVEQKHERKRQRDEEKEDSRAGGRQTRSRQETGPTVEGSGSEAIEGGESEAFGGGDSERAMDDQRSDFGSDMDETEELKSWIASKERVRLHMLQLFGGKDYETPHMPGVPDPPSVFDRISTGDYNAYERAQ</sequence>